<reference evidence="2" key="1">
    <citation type="submission" date="2020-03" db="EMBL/GenBank/DDBJ databases">
        <title>The deep terrestrial virosphere.</title>
        <authorList>
            <person name="Holmfeldt K."/>
            <person name="Nilsson E."/>
            <person name="Simone D."/>
            <person name="Lopez-Fernandez M."/>
            <person name="Wu X."/>
            <person name="de Brujin I."/>
            <person name="Lundin D."/>
            <person name="Andersson A."/>
            <person name="Bertilsson S."/>
            <person name="Dopson M."/>
        </authorList>
    </citation>
    <scope>NUCLEOTIDE SEQUENCE</scope>
    <source>
        <strain evidence="1">MM171A00736</strain>
        <strain evidence="2">MM171B00508</strain>
    </source>
</reference>
<proteinExistence type="predicted"/>
<dbReference type="EMBL" id="MT143677">
    <property type="protein sequence ID" value="QJA99986.1"/>
    <property type="molecule type" value="Genomic_DNA"/>
</dbReference>
<sequence>MSGGYVICEYEKVKENFPYYSNLMTNLRNTMIAKAQSKWGMRWAGARKISEASTRGVSLSSPGPGLDVDVDKGEFGETTVIPALFKDIAGTRMTTWHQWFTATGNQTILTGAATGGTIYEDYIVGLAGLAFLDKAIRISEFKMQISDKKLPRINIEEAFAYNKPAIVLEEGFILDEETGFDLYANVTTRGPQRIKIIGLQMNRIKDKLLTSTGAALL</sequence>
<gene>
    <name evidence="1" type="ORF">MM171A00736_0002</name>
    <name evidence="2" type="ORF">MM171B00508_0019</name>
</gene>
<organism evidence="2">
    <name type="scientific">viral metagenome</name>
    <dbReference type="NCBI Taxonomy" id="1070528"/>
    <lineage>
        <taxon>unclassified sequences</taxon>
        <taxon>metagenomes</taxon>
        <taxon>organismal metagenomes</taxon>
    </lineage>
</organism>
<dbReference type="AlphaFoldDB" id="A0A6M3M9G1"/>
<accession>A0A6M3M9G1</accession>
<dbReference type="EMBL" id="MT143868">
    <property type="protein sequence ID" value="QJB04004.1"/>
    <property type="molecule type" value="Genomic_DNA"/>
</dbReference>
<protein>
    <submittedName>
        <fullName evidence="2">Uncharacterized protein</fullName>
    </submittedName>
</protein>
<evidence type="ECO:0000313" key="1">
    <source>
        <dbReference type="EMBL" id="QJA99986.1"/>
    </source>
</evidence>
<evidence type="ECO:0000313" key="2">
    <source>
        <dbReference type="EMBL" id="QJB04004.1"/>
    </source>
</evidence>
<name>A0A6M3M9G1_9ZZZZ</name>